<proteinExistence type="predicted"/>
<feature type="domain" description="LicD/FKTN/FKRP nucleotidyltransferase" evidence="1">
    <location>
        <begin position="433"/>
        <end position="465"/>
    </location>
</feature>
<dbReference type="PANTHER" id="PTHR43404:SF2">
    <property type="entry name" value="LIPOPOLYSACCHARIDE CHOLINEPHOSPHOTRANSFERASE LICD"/>
    <property type="match status" value="1"/>
</dbReference>
<dbReference type="PANTHER" id="PTHR43404">
    <property type="entry name" value="LIPOPOLYSACCHARIDE CHOLINEPHOSPHOTRANSFERASE LICD"/>
    <property type="match status" value="1"/>
</dbReference>
<dbReference type="InterPro" id="IPR007074">
    <property type="entry name" value="LicD/FKTN/FKRP_NTP_transf"/>
</dbReference>
<protein>
    <recommendedName>
        <fullName evidence="1">LicD/FKTN/FKRP nucleotidyltransferase domain-containing protein</fullName>
    </recommendedName>
</protein>
<evidence type="ECO:0000313" key="2">
    <source>
        <dbReference type="EMBL" id="ARF09826.1"/>
    </source>
</evidence>
<accession>A0A1V0SDN7</accession>
<sequence>MKLFPTYGDKKQLCMSLVEQLAKLAIYYAKKKMYDTEKVITDKITIIQTKYEKGEDIIKIIQDVLLTNTFDDHLKNLFKDLLKKEINKISSGLSSGISSGLSSGISSGLSSGVSSGVSSGISSGLSSGISSGLSSGVSSGVSSGLSSGVSSGVSSGISVSNLSAESLSKITMLGGYFTSYTKTGIQLLQLPDFGFGLDDIQFNGIFNDMYDSYNNIEFSDPSGHITTLYNITLAEAKLYATVMGSKIYAFAYVSEETEMARGKKQDKIYNSSAYFYNRTNSNFKVVAIKKSNAVVYKKKERVDPEALNKLLDKIIGKIENNQNPNEDFIINIDNIFNILHKMALHCNMDTIKDVDRFDYSNMKKEYEGDLRFVLKSYPRGYNYIPFTTKFNKIKDYLIGFDEEFKVKDIVVNKFIFIAMIDMLYETQDIFDKYNIKNWWLLGGTMIGAARNKGPPIWDDDIDLGILGYKMTDSITISGKLYNYGDVVGDFYKLSKEELDTKYSLKDIKDIWNFPSELQFLYLKFEFIKKGYDIGGIYFKDMPSGWVAGDGWWTLNYTRRKFRDVLMKSLPFVDFNSVLVQSEEYILSNMETYLEYYFNSNSPGATIPHLDLFTYFKEKNNYVGIRTSDWKIQYYERGLTTILEKNGYVNLNLNSSKKKELLDFLNSFDISGKKIDQLHFDEFINNLINTLGNKDIKTKFKNYFDDGTFVDYNFRNDLYLYIINELTKKGIAIDYSKFHFFKDSDMFPIQKIAFLDRQINCVKEVKEIIKSAYGDKALTVGRIWGHAGFSSEMTVDFNKRHIMEMHDNYYNSISYYSFYSDPTITQIGFIDCSASTTYDENTITTNLIANSSSVILAKGIRVNDLLLEIYKNKSSVIYPEKVEIQNSKLILGFKVVDITNQLSGSICINNIPSPQGKAIHKFNNAIVPTGKPNEYKMLYRAFWKGNYDTASNDIKNINSLWNRNPLVNDTDWNFIFNTLGQCDLTIDDAFNVSVSNDKICEKYVALEDPRIFKDSKGKVHVTTQGQVWSNFYGVNGPNNCKENICVTLSKHIYDIENNKLITDLEILCPDKSQNIEKNWMMYEYENNLYFYYDLNNQKTIKYGEHECELISLNPNRLDDIHKKSGIMFSGGTPAIPFNKDGRDLRIACGHAKANNNYIKSHIDQTKISNFDNYFQHFQLTYWMFFVTFDPKTAEVVHISDLFIPTSPDIHNSHMPYLLVFPMSLIEINNEYIISYGEGDVKCKLMKIPINDAVSMLKPLNNINSADDLVFSFISEAPIQNVIAGGSLKEKRYTYKNRL</sequence>
<dbReference type="InterPro" id="IPR052942">
    <property type="entry name" value="LPS_cholinephosphotransferase"/>
</dbReference>
<dbReference type="EMBL" id="KY684087">
    <property type="protein sequence ID" value="ARF09826.1"/>
    <property type="molecule type" value="Genomic_DNA"/>
</dbReference>
<reference evidence="2" key="1">
    <citation type="journal article" date="2017" name="Science">
        <title>Giant viruses with an expanded complement of translation system components.</title>
        <authorList>
            <person name="Schulz F."/>
            <person name="Yutin N."/>
            <person name="Ivanova N.N."/>
            <person name="Ortega D.R."/>
            <person name="Lee T.K."/>
            <person name="Vierheilig J."/>
            <person name="Daims H."/>
            <person name="Horn M."/>
            <person name="Wagner M."/>
            <person name="Jensen G.J."/>
            <person name="Kyrpides N.C."/>
            <person name="Koonin E.V."/>
            <person name="Woyke T."/>
        </authorList>
    </citation>
    <scope>NUCLEOTIDE SEQUENCE</scope>
    <source>
        <strain evidence="2">ILV1</strain>
    </source>
</reference>
<evidence type="ECO:0000259" key="1">
    <source>
        <dbReference type="Pfam" id="PF04991"/>
    </source>
</evidence>
<dbReference type="Pfam" id="PF04991">
    <property type="entry name" value="LicD"/>
    <property type="match status" value="1"/>
</dbReference>
<name>A0A1V0SDN7_9VIRU</name>
<dbReference type="GO" id="GO:0009100">
    <property type="term" value="P:glycoprotein metabolic process"/>
    <property type="evidence" value="ECO:0007669"/>
    <property type="project" value="UniProtKB-ARBA"/>
</dbReference>
<dbReference type="Gene3D" id="2.115.10.20">
    <property type="entry name" value="Glycosyl hydrolase domain, family 43"/>
    <property type="match status" value="1"/>
</dbReference>
<organism evidence="2">
    <name type="scientific">Indivirus ILV1</name>
    <dbReference type="NCBI Taxonomy" id="1977633"/>
    <lineage>
        <taxon>Viruses</taxon>
        <taxon>Varidnaviria</taxon>
        <taxon>Bamfordvirae</taxon>
        <taxon>Nucleocytoviricota</taxon>
        <taxon>Megaviricetes</taxon>
        <taxon>Imitervirales</taxon>
        <taxon>Mimiviridae</taxon>
        <taxon>Klosneuvirinae</taxon>
        <taxon>Indivirus</taxon>
    </lineage>
</organism>
<gene>
    <name evidence="2" type="ORF">Indivirus_3_75</name>
</gene>
<dbReference type="InterPro" id="IPR023296">
    <property type="entry name" value="Glyco_hydro_beta-prop_sf"/>
</dbReference>